<evidence type="ECO:0000256" key="1">
    <source>
        <dbReference type="SAM" id="SignalP"/>
    </source>
</evidence>
<accession>A0A2M4D969</accession>
<sequence>MLFCFAIRAFCFSTRALRFINDATMSLIVASIVVSNGSASACCISKWLCISEGSSGSCIEALDDDGSAISTFIKASAAS</sequence>
<proteinExistence type="predicted"/>
<feature type="chain" id="PRO_5014973428" evidence="1">
    <location>
        <begin position="17"/>
        <end position="79"/>
    </location>
</feature>
<keyword evidence="1" id="KW-0732">Signal</keyword>
<dbReference type="EMBL" id="GGFL01009863">
    <property type="protein sequence ID" value="MBW74041.1"/>
    <property type="molecule type" value="Transcribed_RNA"/>
</dbReference>
<name>A0A2M4D969_ANODA</name>
<reference evidence="2" key="1">
    <citation type="submission" date="2018-01" db="EMBL/GenBank/DDBJ databases">
        <title>An insight into the sialome of Amazonian anophelines.</title>
        <authorList>
            <person name="Ribeiro J.M."/>
            <person name="Scarpassa V."/>
            <person name="Calvo E."/>
        </authorList>
    </citation>
    <scope>NUCLEOTIDE SEQUENCE</scope>
</reference>
<evidence type="ECO:0000313" key="2">
    <source>
        <dbReference type="EMBL" id="MBW74041.1"/>
    </source>
</evidence>
<protein>
    <submittedName>
        <fullName evidence="2">Putative secreted protein</fullName>
    </submittedName>
</protein>
<feature type="signal peptide" evidence="1">
    <location>
        <begin position="1"/>
        <end position="16"/>
    </location>
</feature>
<dbReference type="AlphaFoldDB" id="A0A2M4D969"/>
<organism evidence="2">
    <name type="scientific">Anopheles darlingi</name>
    <name type="common">Mosquito</name>
    <dbReference type="NCBI Taxonomy" id="43151"/>
    <lineage>
        <taxon>Eukaryota</taxon>
        <taxon>Metazoa</taxon>
        <taxon>Ecdysozoa</taxon>
        <taxon>Arthropoda</taxon>
        <taxon>Hexapoda</taxon>
        <taxon>Insecta</taxon>
        <taxon>Pterygota</taxon>
        <taxon>Neoptera</taxon>
        <taxon>Endopterygota</taxon>
        <taxon>Diptera</taxon>
        <taxon>Nematocera</taxon>
        <taxon>Culicoidea</taxon>
        <taxon>Culicidae</taxon>
        <taxon>Anophelinae</taxon>
        <taxon>Anopheles</taxon>
    </lineage>
</organism>